<dbReference type="AlphaFoldDB" id="A0A432YT11"/>
<name>A0A432YT11_9GAMM</name>
<organism evidence="1 2">
    <name type="scientific">Idiomarina ramblicola</name>
    <dbReference type="NCBI Taxonomy" id="263724"/>
    <lineage>
        <taxon>Bacteria</taxon>
        <taxon>Pseudomonadati</taxon>
        <taxon>Pseudomonadota</taxon>
        <taxon>Gammaproteobacteria</taxon>
        <taxon>Alteromonadales</taxon>
        <taxon>Idiomarinaceae</taxon>
        <taxon>Idiomarina</taxon>
    </lineage>
</organism>
<reference evidence="2" key="1">
    <citation type="journal article" date="2018" name="Front. Microbiol.">
        <title>Genome-Based Analysis Reveals the Taxonomy and Diversity of the Family Idiomarinaceae.</title>
        <authorList>
            <person name="Liu Y."/>
            <person name="Lai Q."/>
            <person name="Shao Z."/>
        </authorList>
    </citation>
    <scope>NUCLEOTIDE SEQUENCE [LARGE SCALE GENOMIC DNA]</scope>
    <source>
        <strain evidence="2">R22</strain>
    </source>
</reference>
<dbReference type="Proteomes" id="UP000288058">
    <property type="component" value="Unassembled WGS sequence"/>
</dbReference>
<evidence type="ECO:0000313" key="1">
    <source>
        <dbReference type="EMBL" id="RUO64669.1"/>
    </source>
</evidence>
<accession>A0A432YT11</accession>
<keyword evidence="2" id="KW-1185">Reference proteome</keyword>
<dbReference type="EMBL" id="PIQC01000010">
    <property type="protein sequence ID" value="RUO64669.1"/>
    <property type="molecule type" value="Genomic_DNA"/>
</dbReference>
<proteinExistence type="predicted"/>
<evidence type="ECO:0000313" key="2">
    <source>
        <dbReference type="Proteomes" id="UP000288058"/>
    </source>
</evidence>
<protein>
    <submittedName>
        <fullName evidence="1">Uncharacterized protein</fullName>
    </submittedName>
</protein>
<sequence length="84" mass="9267">MAKVCHAVIPGSGDQNANQSIAFVLINKSYLRLLTSKELSKIFEVFKSTPVNFSLTIGLSAEQAQKKALFSAFFLKSAVKQRFL</sequence>
<comment type="caution">
    <text evidence="1">The sequence shown here is derived from an EMBL/GenBank/DDBJ whole genome shotgun (WGS) entry which is preliminary data.</text>
</comment>
<gene>
    <name evidence="1" type="ORF">CWI78_12255</name>
</gene>